<dbReference type="GO" id="GO:0045936">
    <property type="term" value="P:negative regulation of phosphate metabolic process"/>
    <property type="evidence" value="ECO:0007669"/>
    <property type="project" value="InterPro"/>
</dbReference>
<sequence>MFEKFFKLWKTGDLLDASFKEVDNMFKLAKDMFEYSINLVIEQAENEEDIYKKDRGLNKAEIDVRRKILEHLSVNPAQDITPSLILATIVVDIERIGDYTKNIVELSDKTGDKLQCEYKDIIKELSDRILKNMTITIDALEGKDKENVKIVIEDHVDIASICEKNMERLINEEIKIPTKLSIIYALLFRYVKRISAHTKNVATSIINPYDRIGFKPEN</sequence>
<organism evidence="2 3">
    <name type="scientific">candidate division TA06 bacterium</name>
    <dbReference type="NCBI Taxonomy" id="2250710"/>
    <lineage>
        <taxon>Bacteria</taxon>
        <taxon>Bacteria division TA06</taxon>
    </lineage>
</organism>
<dbReference type="PANTHER" id="PTHR42930">
    <property type="entry name" value="PHOSPHATE-SPECIFIC TRANSPORT SYSTEM ACCESSORY PROTEIN PHOU"/>
    <property type="match status" value="1"/>
</dbReference>
<dbReference type="EMBL" id="QNBC01000085">
    <property type="protein sequence ID" value="RKX65534.1"/>
    <property type="molecule type" value="Genomic_DNA"/>
</dbReference>
<evidence type="ECO:0000259" key="1">
    <source>
        <dbReference type="Pfam" id="PF01895"/>
    </source>
</evidence>
<evidence type="ECO:0000313" key="2">
    <source>
        <dbReference type="EMBL" id="RKX65534.1"/>
    </source>
</evidence>
<dbReference type="Proteomes" id="UP000282321">
    <property type="component" value="Unassembled WGS sequence"/>
</dbReference>
<feature type="domain" description="PhoU" evidence="1">
    <location>
        <begin position="23"/>
        <end position="106"/>
    </location>
</feature>
<dbReference type="InterPro" id="IPR038078">
    <property type="entry name" value="PhoU-like_sf"/>
</dbReference>
<dbReference type="Pfam" id="PF01895">
    <property type="entry name" value="PhoU"/>
    <property type="match status" value="1"/>
</dbReference>
<evidence type="ECO:0000313" key="3">
    <source>
        <dbReference type="Proteomes" id="UP000282321"/>
    </source>
</evidence>
<dbReference type="SUPFAM" id="SSF109755">
    <property type="entry name" value="PhoU-like"/>
    <property type="match status" value="1"/>
</dbReference>
<comment type="caution">
    <text evidence="2">The sequence shown here is derived from an EMBL/GenBank/DDBJ whole genome shotgun (WGS) entry which is preliminary data.</text>
</comment>
<name>A0A660S6K8_UNCT6</name>
<dbReference type="GO" id="GO:0030643">
    <property type="term" value="P:intracellular phosphate ion homeostasis"/>
    <property type="evidence" value="ECO:0007669"/>
    <property type="project" value="InterPro"/>
</dbReference>
<proteinExistence type="predicted"/>
<dbReference type="AlphaFoldDB" id="A0A660S6K8"/>
<dbReference type="Gene3D" id="1.20.58.220">
    <property type="entry name" value="Phosphate transport system protein phou homolog 2, domain 2"/>
    <property type="match status" value="1"/>
</dbReference>
<gene>
    <name evidence="2" type="ORF">DRP44_06130</name>
</gene>
<dbReference type="InterPro" id="IPR026022">
    <property type="entry name" value="PhoU_dom"/>
</dbReference>
<dbReference type="PANTHER" id="PTHR42930:SF3">
    <property type="entry name" value="PHOSPHATE-SPECIFIC TRANSPORT SYSTEM ACCESSORY PROTEIN PHOU"/>
    <property type="match status" value="1"/>
</dbReference>
<accession>A0A660S6K8</accession>
<protein>
    <recommendedName>
        <fullName evidence="1">PhoU domain-containing protein</fullName>
    </recommendedName>
</protein>
<dbReference type="InterPro" id="IPR028366">
    <property type="entry name" value="PhoU"/>
</dbReference>
<reference evidence="2 3" key="1">
    <citation type="submission" date="2018-06" db="EMBL/GenBank/DDBJ databases">
        <title>Extensive metabolic versatility and redundancy in microbially diverse, dynamic hydrothermal sediments.</title>
        <authorList>
            <person name="Dombrowski N."/>
            <person name="Teske A."/>
            <person name="Baker B.J."/>
        </authorList>
    </citation>
    <scope>NUCLEOTIDE SEQUENCE [LARGE SCALE GENOMIC DNA]</scope>
    <source>
        <strain evidence="2">B35_G9</strain>
    </source>
</reference>